<evidence type="ECO:0000256" key="1">
    <source>
        <dbReference type="ARBA" id="ARBA00004533"/>
    </source>
</evidence>
<evidence type="ECO:0000313" key="10">
    <source>
        <dbReference type="Proteomes" id="UP000500791"/>
    </source>
</evidence>
<keyword evidence="6 7" id="KW-0472">Membrane</keyword>
<organism evidence="9 10">
    <name type="scientific">Pontivivens nitratireducens</name>
    <dbReference type="NCBI Taxonomy" id="2758038"/>
    <lineage>
        <taxon>Bacteria</taxon>
        <taxon>Pseudomonadati</taxon>
        <taxon>Pseudomonadota</taxon>
        <taxon>Alphaproteobacteria</taxon>
        <taxon>Rhodobacterales</taxon>
        <taxon>Paracoccaceae</taxon>
        <taxon>Pontivivens</taxon>
    </lineage>
</organism>
<feature type="domain" description="Mce/MlaD" evidence="8">
    <location>
        <begin position="165"/>
        <end position="225"/>
    </location>
</feature>
<dbReference type="KEGG" id="mon:G8E03_01690"/>
<keyword evidence="2" id="KW-1003">Cell membrane</keyword>
<dbReference type="InterPro" id="IPR051800">
    <property type="entry name" value="PqiA-PqiB_transport"/>
</dbReference>
<sequence length="998" mass="104594">MTDLPPPAPRIETDAKQPYWKRVSLVWAIPLVALIVAAAVTYRTYASRGPVILVHFTNAAGIVIGQTPLRYRDVRIGQVEDISFGPGLDDVLVHVRLDRDIASYLTEEAVIWIVQPEITAQGISGLRTVVSGTYLAAQLPDEPGEQVTELTGLERAPLTPIDQPGLRVTLRTALASSISLGSPILYKGIEVGQVEDLELSSNGRTIIYTAFIREPYNNLITDGTRFWDASGFNFTLDTSGASLNVGSLAALLRGGVTFDTVFEGGSAVTQDRGFRLYPDPETARSSLFDTLERAPVTVSAVFPGSVSGLRVGAQVSYRGIPVGTVTSLSARLAGEEGHRTVELIAAFEIEPGRLGLPAGSDTSITLDLLAELVADNGLRAQLSAPSILSGAQNIELTEVPDAVAAVLDTNVQPFPRIPTVETDASGLAETAEGLMTRIDELPIEAVLNAATQALTAVTSLLNDPELREIPAGANGAIADLRDLLQSDGITQAPDELLAGLTALRGLLEDAQQAALIEAFSTAVADISILAGTLNQTAEEITPELESTLIATEAFLTSTQEVLDDPSTRAIPMRAEALLAEVQAIVSDPALQAAPETLQTALAQAEAILNEFRDADIATRLATALDEGASAATGIADLTTGAADLPDTLAAVIKEVDELTNTATAFLSDPEVTAAPAELTGLLRSAREILDDEATRALPEETLAGIATINRTLAAIEEADITTLLDETLTSATQAAARLAEIAEAAEPVPGALNDLISNADSILTDPGTQALPKQATAALSALRTLLEDPETQALPADIGAGLRSARILLDDLIAAELGQRLQDALADAGRAAASVAEASDGVPDLIARIDAVVKDAEQVELDVLARTAQDLLRSADDILSAPGAEDLPASLNGALSEVRVTLAELRDVGVAQGLGDTLSTTERAAEAIRLAALDVPGLLSRLDALTSQAGTTIAAYNEDSLLNEEAIRAIREFRDTARAITALVRQIERNPNSLLTGR</sequence>
<evidence type="ECO:0000256" key="5">
    <source>
        <dbReference type="ARBA" id="ARBA00022989"/>
    </source>
</evidence>
<evidence type="ECO:0000256" key="3">
    <source>
        <dbReference type="ARBA" id="ARBA00022519"/>
    </source>
</evidence>
<reference evidence="9 10" key="1">
    <citation type="submission" date="2020-03" db="EMBL/GenBank/DDBJ databases">
        <title>Complete genome sequence of Monaibacterium sp. ALG8 with diverse plasmids.</title>
        <authorList>
            <person name="Sun C."/>
        </authorList>
    </citation>
    <scope>NUCLEOTIDE SEQUENCE [LARGE SCALE GENOMIC DNA]</scope>
    <source>
        <strain evidence="9 10">ALG8</strain>
    </source>
</reference>
<feature type="transmembrane region" description="Helical" evidence="7">
    <location>
        <begin position="25"/>
        <end position="45"/>
    </location>
</feature>
<dbReference type="RefSeq" id="WP_166187897.1">
    <property type="nucleotide sequence ID" value="NZ_CP049811.1"/>
</dbReference>
<feature type="domain" description="Mce/MlaD" evidence="8">
    <location>
        <begin position="49"/>
        <end position="119"/>
    </location>
</feature>
<dbReference type="PANTHER" id="PTHR30462:SF0">
    <property type="entry name" value="INTERMEMBRANE TRANSPORT PROTEIN YEBT"/>
    <property type="match status" value="1"/>
</dbReference>
<gene>
    <name evidence="9" type="ORF">G8E03_01690</name>
</gene>
<evidence type="ECO:0000259" key="8">
    <source>
        <dbReference type="Pfam" id="PF02470"/>
    </source>
</evidence>
<dbReference type="InterPro" id="IPR003399">
    <property type="entry name" value="Mce/MlaD"/>
</dbReference>
<keyword evidence="5 7" id="KW-1133">Transmembrane helix</keyword>
<dbReference type="GO" id="GO:0005886">
    <property type="term" value="C:plasma membrane"/>
    <property type="evidence" value="ECO:0007669"/>
    <property type="project" value="UniProtKB-SubCell"/>
</dbReference>
<comment type="subcellular location">
    <subcellularLocation>
        <location evidence="1">Cell inner membrane</location>
    </subcellularLocation>
</comment>
<dbReference type="AlphaFoldDB" id="A0A6G7VI84"/>
<dbReference type="Pfam" id="PF02470">
    <property type="entry name" value="MlaD"/>
    <property type="match status" value="3"/>
</dbReference>
<proteinExistence type="predicted"/>
<keyword evidence="10" id="KW-1185">Reference proteome</keyword>
<evidence type="ECO:0000256" key="2">
    <source>
        <dbReference type="ARBA" id="ARBA00022475"/>
    </source>
</evidence>
<evidence type="ECO:0000313" key="9">
    <source>
        <dbReference type="EMBL" id="QIK39586.1"/>
    </source>
</evidence>
<dbReference type="EMBL" id="CP049811">
    <property type="protein sequence ID" value="QIK39586.1"/>
    <property type="molecule type" value="Genomic_DNA"/>
</dbReference>
<keyword evidence="3" id="KW-0997">Cell inner membrane</keyword>
<evidence type="ECO:0000256" key="7">
    <source>
        <dbReference type="SAM" id="Phobius"/>
    </source>
</evidence>
<name>A0A6G7VI84_9RHOB</name>
<evidence type="ECO:0000256" key="6">
    <source>
        <dbReference type="ARBA" id="ARBA00023136"/>
    </source>
</evidence>
<feature type="domain" description="Mce/MlaD" evidence="8">
    <location>
        <begin position="296"/>
        <end position="397"/>
    </location>
</feature>
<accession>A0A6G7VI84</accession>
<evidence type="ECO:0000256" key="4">
    <source>
        <dbReference type="ARBA" id="ARBA00022692"/>
    </source>
</evidence>
<dbReference type="PANTHER" id="PTHR30462">
    <property type="entry name" value="INTERMEMBRANE TRANSPORT PROTEIN PQIB-RELATED"/>
    <property type="match status" value="1"/>
</dbReference>
<keyword evidence="4 7" id="KW-0812">Transmembrane</keyword>
<protein>
    <submittedName>
        <fullName evidence="9">MCE family protein</fullName>
    </submittedName>
</protein>
<dbReference type="Proteomes" id="UP000500791">
    <property type="component" value="Chromosome"/>
</dbReference>